<gene>
    <name evidence="3" type="ORF">GCM10009097_44900</name>
</gene>
<evidence type="ECO:0000313" key="4">
    <source>
        <dbReference type="Proteomes" id="UP001501706"/>
    </source>
</evidence>
<sequence>MFHNYLMNIDDLIAIDIHVHAEVSCRCAPDAFGKEFDEAAEKYFKFTHRPTIPETIARYREKRIGLVMFTVDAEANLGRRRIPNEEIAEAALENSDMMLAFASIDPHKGKMGVREARRLIQDYKVAGFKFHPTVQGFYPNDELAYPLYEVIAEAGLPAIFHSGHSGIGTGMPGGGGLRLKYSNPIHLDDVAADFPDMKIIIAHPSWPWQDEALSVCLHKPNVYIDLSGWSPKYFPKELVQYANTQLKHKMLFGSDFPLITPERWMQDFETAGFRPEVHPLILKDNAAKLLGFA</sequence>
<dbReference type="GO" id="GO:0016787">
    <property type="term" value="F:hydrolase activity"/>
    <property type="evidence" value="ECO:0007669"/>
    <property type="project" value="UniProtKB-KW"/>
</dbReference>
<dbReference type="InterPro" id="IPR006680">
    <property type="entry name" value="Amidohydro-rel"/>
</dbReference>
<accession>A0ABP3MMM6</accession>
<name>A0ABP3MMM6_9BURK</name>
<protein>
    <submittedName>
        <fullName evidence="3">4-hydroxyphenyl-beta-ketoacyl-CoA hydrolase</fullName>
    </submittedName>
</protein>
<keyword evidence="3" id="KW-0378">Hydrolase</keyword>
<dbReference type="Proteomes" id="UP001501706">
    <property type="component" value="Unassembled WGS sequence"/>
</dbReference>
<dbReference type="CDD" id="cd01292">
    <property type="entry name" value="metallo-dependent_hydrolases"/>
    <property type="match status" value="1"/>
</dbReference>
<dbReference type="InterPro" id="IPR032466">
    <property type="entry name" value="Metal_Hydrolase"/>
</dbReference>
<dbReference type="SUPFAM" id="SSF51556">
    <property type="entry name" value="Metallo-dependent hydrolases"/>
    <property type="match status" value="1"/>
</dbReference>
<dbReference type="EMBL" id="BAAAEN010000021">
    <property type="protein sequence ID" value="GAA0522393.1"/>
    <property type="molecule type" value="Genomic_DNA"/>
</dbReference>
<dbReference type="Pfam" id="PF04909">
    <property type="entry name" value="Amidohydro_2"/>
    <property type="match status" value="1"/>
</dbReference>
<keyword evidence="1" id="KW-0456">Lyase</keyword>
<evidence type="ECO:0000256" key="1">
    <source>
        <dbReference type="ARBA" id="ARBA00023239"/>
    </source>
</evidence>
<proteinExistence type="predicted"/>
<organism evidence="3 4">
    <name type="scientific">Pigmentiphaga daeguensis</name>
    <dbReference type="NCBI Taxonomy" id="414049"/>
    <lineage>
        <taxon>Bacteria</taxon>
        <taxon>Pseudomonadati</taxon>
        <taxon>Pseudomonadota</taxon>
        <taxon>Betaproteobacteria</taxon>
        <taxon>Burkholderiales</taxon>
        <taxon>Alcaligenaceae</taxon>
        <taxon>Pigmentiphaga</taxon>
    </lineage>
</organism>
<evidence type="ECO:0000313" key="3">
    <source>
        <dbReference type="EMBL" id="GAA0522393.1"/>
    </source>
</evidence>
<reference evidence="4" key="1">
    <citation type="journal article" date="2019" name="Int. J. Syst. Evol. Microbiol.">
        <title>The Global Catalogue of Microorganisms (GCM) 10K type strain sequencing project: providing services to taxonomists for standard genome sequencing and annotation.</title>
        <authorList>
            <consortium name="The Broad Institute Genomics Platform"/>
            <consortium name="The Broad Institute Genome Sequencing Center for Infectious Disease"/>
            <person name="Wu L."/>
            <person name="Ma J."/>
        </authorList>
    </citation>
    <scope>NUCLEOTIDE SEQUENCE [LARGE SCALE GENOMIC DNA]</scope>
    <source>
        <strain evidence="4">JCM 14330</strain>
    </source>
</reference>
<dbReference type="PANTHER" id="PTHR21240">
    <property type="entry name" value="2-AMINO-3-CARBOXYLMUCONATE-6-SEMIALDEHYDE DECARBOXYLASE"/>
    <property type="match status" value="1"/>
</dbReference>
<dbReference type="Gene3D" id="3.20.20.140">
    <property type="entry name" value="Metal-dependent hydrolases"/>
    <property type="match status" value="1"/>
</dbReference>
<dbReference type="PANTHER" id="PTHR21240:SF19">
    <property type="entry name" value="CATALYTIC_ HYDROLASE"/>
    <property type="match status" value="1"/>
</dbReference>
<keyword evidence="4" id="KW-1185">Reference proteome</keyword>
<comment type="caution">
    <text evidence="3">The sequence shown here is derived from an EMBL/GenBank/DDBJ whole genome shotgun (WGS) entry which is preliminary data.</text>
</comment>
<dbReference type="InterPro" id="IPR032465">
    <property type="entry name" value="ACMSD"/>
</dbReference>
<feature type="domain" description="Amidohydrolase-related" evidence="2">
    <location>
        <begin position="15"/>
        <end position="292"/>
    </location>
</feature>
<evidence type="ECO:0000259" key="2">
    <source>
        <dbReference type="Pfam" id="PF04909"/>
    </source>
</evidence>